<dbReference type="InterPro" id="IPR058535">
    <property type="entry name" value="MafB19-deam"/>
</dbReference>
<dbReference type="GO" id="GO:0052717">
    <property type="term" value="F:tRNA-specific adenosine-34 deaminase activity"/>
    <property type="evidence" value="ECO:0007669"/>
    <property type="project" value="UniProtKB-UniRule"/>
</dbReference>
<dbReference type="PANTHER" id="PTHR11079">
    <property type="entry name" value="CYTOSINE DEAMINASE FAMILY MEMBER"/>
    <property type="match status" value="1"/>
</dbReference>
<dbReference type="Gene3D" id="3.40.140.10">
    <property type="entry name" value="Cytidine Deaminase, domain 2"/>
    <property type="match status" value="1"/>
</dbReference>
<dbReference type="SUPFAM" id="SSF53927">
    <property type="entry name" value="Cytidine deaminase-like"/>
    <property type="match status" value="1"/>
</dbReference>
<feature type="binding site" evidence="8">
    <location>
        <position position="94"/>
    </location>
    <ligand>
        <name>Zn(2+)</name>
        <dbReference type="ChEBI" id="CHEBI:29105"/>
        <note>catalytic</note>
    </ligand>
</feature>
<protein>
    <recommendedName>
        <fullName evidence="8">tRNA-specific adenosine deaminase</fullName>
        <ecNumber evidence="8">3.5.4.33</ecNumber>
    </recommendedName>
</protein>
<evidence type="ECO:0000256" key="5">
    <source>
        <dbReference type="ARBA" id="ARBA00022801"/>
    </source>
</evidence>
<comment type="catalytic activity">
    <reaction evidence="7 8">
        <text>adenosine(34) in tRNA + H2O + H(+) = inosine(34) in tRNA + NH4(+)</text>
        <dbReference type="Rhea" id="RHEA:43168"/>
        <dbReference type="Rhea" id="RHEA-COMP:10373"/>
        <dbReference type="Rhea" id="RHEA-COMP:10374"/>
        <dbReference type="ChEBI" id="CHEBI:15377"/>
        <dbReference type="ChEBI" id="CHEBI:15378"/>
        <dbReference type="ChEBI" id="CHEBI:28938"/>
        <dbReference type="ChEBI" id="CHEBI:74411"/>
        <dbReference type="ChEBI" id="CHEBI:82852"/>
        <dbReference type="EC" id="3.5.4.33"/>
    </reaction>
</comment>
<evidence type="ECO:0000256" key="7">
    <source>
        <dbReference type="ARBA" id="ARBA00048045"/>
    </source>
</evidence>
<dbReference type="HAMAP" id="MF_00972">
    <property type="entry name" value="tRNA_aden_deaminase"/>
    <property type="match status" value="1"/>
</dbReference>
<dbReference type="InterPro" id="IPR002125">
    <property type="entry name" value="CMP_dCMP_dom"/>
</dbReference>
<dbReference type="CDD" id="cd01285">
    <property type="entry name" value="nucleoside_deaminase"/>
    <property type="match status" value="1"/>
</dbReference>
<proteinExistence type="inferred from homology"/>
<sequence>MQDITIQAKKPDEHYMLEAIKQAQIAEESGDVPIGACIEYEGRIIARACNQRELLKDPTAHAEMIAITQASEYIGSWRLHGCTLYVTLEPCTMCAGAMVLARMDRLVYACDDPKTGAARSLYNIVQDERLNHRLEVKRGVLEDPCSMMLSDFFKRRREQIAENKKLQKDND</sequence>
<evidence type="ECO:0000259" key="9">
    <source>
        <dbReference type="PROSITE" id="PS51747"/>
    </source>
</evidence>
<evidence type="ECO:0000256" key="1">
    <source>
        <dbReference type="ARBA" id="ARBA00010669"/>
    </source>
</evidence>
<dbReference type="InterPro" id="IPR028883">
    <property type="entry name" value="tRNA_aden_deaminase"/>
</dbReference>
<comment type="subunit">
    <text evidence="2 8">Homodimer.</text>
</comment>
<dbReference type="KEGG" id="pbp:STSP1_00304"/>
<dbReference type="OrthoDB" id="9802676at2"/>
<dbReference type="PROSITE" id="PS51747">
    <property type="entry name" value="CYT_DCMP_DEAMINASES_2"/>
    <property type="match status" value="1"/>
</dbReference>
<keyword evidence="5 8" id="KW-0378">Hydrolase</keyword>
<keyword evidence="6 8" id="KW-0862">Zinc</keyword>
<organism evidence="10 11">
    <name type="scientific">Sedimentisphaera salicampi</name>
    <dbReference type="NCBI Taxonomy" id="1941349"/>
    <lineage>
        <taxon>Bacteria</taxon>
        <taxon>Pseudomonadati</taxon>
        <taxon>Planctomycetota</taxon>
        <taxon>Phycisphaerae</taxon>
        <taxon>Sedimentisphaerales</taxon>
        <taxon>Sedimentisphaeraceae</taxon>
        <taxon>Sedimentisphaera</taxon>
    </lineage>
</organism>
<evidence type="ECO:0000256" key="4">
    <source>
        <dbReference type="ARBA" id="ARBA00022723"/>
    </source>
</evidence>
<dbReference type="InterPro" id="IPR016193">
    <property type="entry name" value="Cytidine_deaminase-like"/>
</dbReference>
<comment type="cofactor">
    <cofactor evidence="8">
        <name>Zn(2+)</name>
        <dbReference type="ChEBI" id="CHEBI:29105"/>
    </cofactor>
    <text evidence="8">Binds 1 zinc ion per subunit.</text>
</comment>
<name>A0A1W6LJH9_9BACT</name>
<dbReference type="PROSITE" id="PS00903">
    <property type="entry name" value="CYT_DCMP_DEAMINASES_1"/>
    <property type="match status" value="1"/>
</dbReference>
<feature type="binding site" evidence="8">
    <location>
        <position position="61"/>
    </location>
    <ligand>
        <name>Zn(2+)</name>
        <dbReference type="ChEBI" id="CHEBI:29105"/>
        <note>catalytic</note>
    </ligand>
</feature>
<comment type="function">
    <text evidence="8">Catalyzes the deamination of adenosine to inosine at the wobble position 34 of tRNA(Arg2).</text>
</comment>
<evidence type="ECO:0000256" key="8">
    <source>
        <dbReference type="HAMAP-Rule" id="MF_00972"/>
    </source>
</evidence>
<dbReference type="EMBL" id="CP021023">
    <property type="protein sequence ID" value="ARN55937.1"/>
    <property type="molecule type" value="Genomic_DNA"/>
</dbReference>
<dbReference type="FunFam" id="3.40.140.10:FF:000005">
    <property type="entry name" value="tRNA-specific adenosine deaminase"/>
    <property type="match status" value="1"/>
</dbReference>
<dbReference type="EC" id="3.5.4.33" evidence="8"/>
<dbReference type="InterPro" id="IPR016192">
    <property type="entry name" value="APOBEC/CMP_deaminase_Zn-bd"/>
</dbReference>
<feature type="domain" description="CMP/dCMP-type deaminase" evidence="9">
    <location>
        <begin position="10"/>
        <end position="121"/>
    </location>
</feature>
<dbReference type="GO" id="GO:0008270">
    <property type="term" value="F:zinc ion binding"/>
    <property type="evidence" value="ECO:0007669"/>
    <property type="project" value="UniProtKB-UniRule"/>
</dbReference>
<evidence type="ECO:0000256" key="6">
    <source>
        <dbReference type="ARBA" id="ARBA00022833"/>
    </source>
</evidence>
<dbReference type="RefSeq" id="WP_085754659.1">
    <property type="nucleotide sequence ID" value="NZ_CP021023.1"/>
</dbReference>
<comment type="similarity">
    <text evidence="1">Belongs to the cytidine and deoxycytidylate deaminase family. ADAT2 subfamily.</text>
</comment>
<feature type="active site" description="Proton donor" evidence="8">
    <location>
        <position position="63"/>
    </location>
</feature>
<dbReference type="GO" id="GO:0002100">
    <property type="term" value="P:tRNA wobble adenosine to inosine editing"/>
    <property type="evidence" value="ECO:0007669"/>
    <property type="project" value="UniProtKB-UniRule"/>
</dbReference>
<dbReference type="PANTHER" id="PTHR11079:SF202">
    <property type="entry name" value="TRNA-SPECIFIC ADENOSINE DEAMINASE"/>
    <property type="match status" value="1"/>
</dbReference>
<evidence type="ECO:0000256" key="3">
    <source>
        <dbReference type="ARBA" id="ARBA00022694"/>
    </source>
</evidence>
<keyword evidence="3 8" id="KW-0819">tRNA processing</keyword>
<dbReference type="Proteomes" id="UP000193334">
    <property type="component" value="Chromosome"/>
</dbReference>
<gene>
    <name evidence="8 10" type="primary">tadA</name>
    <name evidence="10" type="ORF">STSP1_00304</name>
</gene>
<dbReference type="NCBIfam" id="NF008113">
    <property type="entry name" value="PRK10860.1"/>
    <property type="match status" value="1"/>
</dbReference>
<keyword evidence="4 8" id="KW-0479">Metal-binding</keyword>
<dbReference type="Pfam" id="PF14437">
    <property type="entry name" value="MafB19-deam"/>
    <property type="match status" value="1"/>
</dbReference>
<keyword evidence="11" id="KW-1185">Reference proteome</keyword>
<dbReference type="AlphaFoldDB" id="A0A1W6LJH9"/>
<accession>A0A1W6LJH9</accession>
<evidence type="ECO:0000256" key="2">
    <source>
        <dbReference type="ARBA" id="ARBA00011738"/>
    </source>
</evidence>
<evidence type="ECO:0000313" key="10">
    <source>
        <dbReference type="EMBL" id="ARN55937.1"/>
    </source>
</evidence>
<evidence type="ECO:0000313" key="11">
    <source>
        <dbReference type="Proteomes" id="UP000193334"/>
    </source>
</evidence>
<reference evidence="11" key="1">
    <citation type="submission" date="2017-04" db="EMBL/GenBank/DDBJ databases">
        <title>Comparative genomics and description of representatives of a novel lineage of planctomycetes thriving in anoxic sediments.</title>
        <authorList>
            <person name="Spring S."/>
            <person name="Bunk B."/>
            <person name="Sproer C."/>
        </authorList>
    </citation>
    <scope>NUCLEOTIDE SEQUENCE [LARGE SCALE GENOMIC DNA]</scope>
    <source>
        <strain evidence="11">ST-PulAB-D4</strain>
    </source>
</reference>
<dbReference type="STRING" id="1941349.STSP1_00304"/>
<feature type="binding site" evidence="8">
    <location>
        <position position="91"/>
    </location>
    <ligand>
        <name>Zn(2+)</name>
        <dbReference type="ChEBI" id="CHEBI:29105"/>
        <note>catalytic</note>
    </ligand>
</feature>